<reference evidence="1 2" key="1">
    <citation type="journal article" date="2024" name="Chem. Sci.">
        <title>Discovery of megapolipeptins by genome mining of a Burkholderiales bacteria collection.</title>
        <authorList>
            <person name="Paulo B.S."/>
            <person name="Recchia M.J.J."/>
            <person name="Lee S."/>
            <person name="Fergusson C.H."/>
            <person name="Romanowski S.B."/>
            <person name="Hernandez A."/>
            <person name="Krull N."/>
            <person name="Liu D.Y."/>
            <person name="Cavanagh H."/>
            <person name="Bos A."/>
            <person name="Gray C.A."/>
            <person name="Murphy B.T."/>
            <person name="Linington R.G."/>
            <person name="Eustaquio A.S."/>
        </authorList>
    </citation>
    <scope>NUCLEOTIDE SEQUENCE [LARGE SCALE GENOMIC DNA]</scope>
    <source>
        <strain evidence="1 2">RL21-008-BIB-A</strain>
    </source>
</reference>
<dbReference type="Proteomes" id="UP001629246">
    <property type="component" value="Unassembled WGS sequence"/>
</dbReference>
<evidence type="ECO:0000313" key="1">
    <source>
        <dbReference type="EMBL" id="MFL9923478.1"/>
    </source>
</evidence>
<accession>A0ABW9A3L5</accession>
<evidence type="ECO:0000313" key="2">
    <source>
        <dbReference type="Proteomes" id="UP001629246"/>
    </source>
</evidence>
<gene>
    <name evidence="1" type="ORF">PQR62_04320</name>
</gene>
<protein>
    <submittedName>
        <fullName evidence="1">Uncharacterized protein</fullName>
    </submittedName>
</protein>
<proteinExistence type="predicted"/>
<dbReference type="EMBL" id="JAQQFM010000002">
    <property type="protein sequence ID" value="MFL9923478.1"/>
    <property type="molecule type" value="Genomic_DNA"/>
</dbReference>
<comment type="caution">
    <text evidence="1">The sequence shown here is derived from an EMBL/GenBank/DDBJ whole genome shotgun (WGS) entry which is preliminary data.</text>
</comment>
<dbReference type="RefSeq" id="WP_408155169.1">
    <property type="nucleotide sequence ID" value="NZ_JAQQFM010000002.1"/>
</dbReference>
<keyword evidence="2" id="KW-1185">Reference proteome</keyword>
<name>A0ABW9A3L5_9BURK</name>
<sequence length="137" mass="15016">MSIVGRNSQLASLSSIGIFDFSKFLRAYLPLLPTPFKNLDFSFFAFGLPCLKVASRVRVCMANARSADQVERLSGQSAAFFAARAGQVWNALAGRLKYYSAGRVASRHSLRNLSALTAGFSVNFPEYAAYQRGAFDE</sequence>
<organism evidence="1 2">
    <name type="scientific">Herbaspirillum lusitanum</name>
    <dbReference type="NCBI Taxonomy" id="213312"/>
    <lineage>
        <taxon>Bacteria</taxon>
        <taxon>Pseudomonadati</taxon>
        <taxon>Pseudomonadota</taxon>
        <taxon>Betaproteobacteria</taxon>
        <taxon>Burkholderiales</taxon>
        <taxon>Oxalobacteraceae</taxon>
        <taxon>Herbaspirillum</taxon>
    </lineage>
</organism>